<dbReference type="PROSITE" id="PS00640">
    <property type="entry name" value="THIOL_PROTEASE_ASN"/>
    <property type="match status" value="1"/>
</dbReference>
<feature type="domain" description="Peptidase C1A papain C-terminal" evidence="6">
    <location>
        <begin position="1"/>
        <end position="161"/>
    </location>
</feature>
<dbReference type="InterPro" id="IPR013128">
    <property type="entry name" value="Peptidase_C1A"/>
</dbReference>
<keyword evidence="5" id="KW-1015">Disulfide bond</keyword>
<dbReference type="InterPro" id="IPR039417">
    <property type="entry name" value="Peptidase_C1A_papain-like"/>
</dbReference>
<dbReference type="AlphaFoldDB" id="A0AAE0EKE4"/>
<accession>A0AAE0EKE4</accession>
<evidence type="ECO:0000256" key="5">
    <source>
        <dbReference type="ARBA" id="ARBA00023157"/>
    </source>
</evidence>
<dbReference type="GO" id="GO:0008234">
    <property type="term" value="F:cysteine-type peptidase activity"/>
    <property type="evidence" value="ECO:0007669"/>
    <property type="project" value="UniProtKB-KW"/>
</dbReference>
<evidence type="ECO:0000313" key="7">
    <source>
        <dbReference type="EMBL" id="KAK3231713.1"/>
    </source>
</evidence>
<name>A0AAE0EKE4_9ROSI</name>
<keyword evidence="8" id="KW-1185">Reference proteome</keyword>
<dbReference type="InterPro" id="IPR025660">
    <property type="entry name" value="Pept_his_AS"/>
</dbReference>
<gene>
    <name evidence="7" type="ORF">Dsin_003594</name>
</gene>
<evidence type="ECO:0000256" key="3">
    <source>
        <dbReference type="ARBA" id="ARBA00022801"/>
    </source>
</evidence>
<dbReference type="PROSITE" id="PS00639">
    <property type="entry name" value="THIOL_PROTEASE_HIS"/>
    <property type="match status" value="1"/>
</dbReference>
<evidence type="ECO:0000256" key="4">
    <source>
        <dbReference type="ARBA" id="ARBA00022807"/>
    </source>
</evidence>
<dbReference type="GO" id="GO:0006508">
    <property type="term" value="P:proteolysis"/>
    <property type="evidence" value="ECO:0007669"/>
    <property type="project" value="UniProtKB-KW"/>
</dbReference>
<dbReference type="InterPro" id="IPR038765">
    <property type="entry name" value="Papain-like_cys_pep_sf"/>
</dbReference>
<evidence type="ECO:0000256" key="1">
    <source>
        <dbReference type="ARBA" id="ARBA00008455"/>
    </source>
</evidence>
<dbReference type="Proteomes" id="UP001281410">
    <property type="component" value="Unassembled WGS sequence"/>
</dbReference>
<evidence type="ECO:0000259" key="6">
    <source>
        <dbReference type="SMART" id="SM00645"/>
    </source>
</evidence>
<dbReference type="SMART" id="SM00645">
    <property type="entry name" value="Pept_C1"/>
    <property type="match status" value="1"/>
</dbReference>
<evidence type="ECO:0000313" key="8">
    <source>
        <dbReference type="Proteomes" id="UP001281410"/>
    </source>
</evidence>
<keyword evidence="3" id="KW-0378">Hydrolase</keyword>
<reference evidence="7" key="1">
    <citation type="journal article" date="2023" name="Plant J.">
        <title>Genome sequences and population genomics provide insights into the demographic history, inbreeding, and mutation load of two 'living fossil' tree species of Dipteronia.</title>
        <authorList>
            <person name="Feng Y."/>
            <person name="Comes H.P."/>
            <person name="Chen J."/>
            <person name="Zhu S."/>
            <person name="Lu R."/>
            <person name="Zhang X."/>
            <person name="Li P."/>
            <person name="Qiu J."/>
            <person name="Olsen K.M."/>
            <person name="Qiu Y."/>
        </authorList>
    </citation>
    <scope>NUCLEOTIDE SEQUENCE</scope>
    <source>
        <strain evidence="7">NBL</strain>
    </source>
</reference>
<proteinExistence type="inferred from homology"/>
<dbReference type="Pfam" id="PF00112">
    <property type="entry name" value="Peptidase_C1"/>
    <property type="match status" value="2"/>
</dbReference>
<dbReference type="EMBL" id="JANJYJ010000001">
    <property type="protein sequence ID" value="KAK3231713.1"/>
    <property type="molecule type" value="Genomic_DNA"/>
</dbReference>
<dbReference type="Gene3D" id="3.90.70.10">
    <property type="entry name" value="Cysteine proteinases"/>
    <property type="match status" value="2"/>
</dbReference>
<organism evidence="7 8">
    <name type="scientific">Dipteronia sinensis</name>
    <dbReference type="NCBI Taxonomy" id="43782"/>
    <lineage>
        <taxon>Eukaryota</taxon>
        <taxon>Viridiplantae</taxon>
        <taxon>Streptophyta</taxon>
        <taxon>Embryophyta</taxon>
        <taxon>Tracheophyta</taxon>
        <taxon>Spermatophyta</taxon>
        <taxon>Magnoliopsida</taxon>
        <taxon>eudicotyledons</taxon>
        <taxon>Gunneridae</taxon>
        <taxon>Pentapetalae</taxon>
        <taxon>rosids</taxon>
        <taxon>malvids</taxon>
        <taxon>Sapindales</taxon>
        <taxon>Sapindaceae</taxon>
        <taxon>Hippocastanoideae</taxon>
        <taxon>Acereae</taxon>
        <taxon>Dipteronia</taxon>
    </lineage>
</organism>
<dbReference type="SUPFAM" id="SSF54001">
    <property type="entry name" value="Cysteine proteinases"/>
    <property type="match status" value="1"/>
</dbReference>
<evidence type="ECO:0000256" key="2">
    <source>
        <dbReference type="ARBA" id="ARBA00022670"/>
    </source>
</evidence>
<keyword evidence="2" id="KW-0645">Protease</keyword>
<dbReference type="PANTHER" id="PTHR12411">
    <property type="entry name" value="CYSTEINE PROTEASE FAMILY C1-RELATED"/>
    <property type="match status" value="1"/>
</dbReference>
<dbReference type="InterPro" id="IPR000668">
    <property type="entry name" value="Peptidase_C1A_C"/>
</dbReference>
<comment type="caution">
    <text evidence="7">The sequence shown here is derived from an EMBL/GenBank/DDBJ whole genome shotgun (WGS) entry which is preliminary data.</text>
</comment>
<dbReference type="InterPro" id="IPR025661">
    <property type="entry name" value="Pept_asp_AS"/>
</dbReference>
<protein>
    <recommendedName>
        <fullName evidence="6">Peptidase C1A papain C-terminal domain-containing protein</fullName>
    </recommendedName>
</protein>
<keyword evidence="4" id="KW-0788">Thiol protease</keyword>
<sequence>MELCWAFSSIAALETANFPANEELVVLSEQQLVDCSKECTQDKSVCNKECTSGSHILAYNYMTNVGIEQAKDYPYTATDTVSINANMMHNYKGGVACPPCTGDFTNLNHAVALVGYGSQWLGEQHWIIKNSWGKKYGEDGYYRLCKGRLTCARDPRAAIPFAVAGVI</sequence>
<comment type="similarity">
    <text evidence="1">Belongs to the peptidase C1 family.</text>
</comment>
<dbReference type="CDD" id="cd02248">
    <property type="entry name" value="Peptidase_C1A"/>
    <property type="match status" value="1"/>
</dbReference>